<dbReference type="Pfam" id="PF04525">
    <property type="entry name" value="LOR"/>
    <property type="match status" value="1"/>
</dbReference>
<sequence>MNLFFCFCVCRSDLFIRSNLHISLSTTPINRSTTLDPKIKQIQTKLKKKLLLIKAWLTFSMAYNTNNTTTPPPSNHVPIAGIVVVDARYCSPEPVDLTIAGRASGTGDYAVTDDKGNLVFKVDGVRRRSEGIMYDVGGNPILSMRRKVGLLSP</sequence>
<dbReference type="Proteomes" id="UP001180020">
    <property type="component" value="Unassembled WGS sequence"/>
</dbReference>
<organism evidence="2 3">
    <name type="scientific">Acorus calamus</name>
    <name type="common">Sweet flag</name>
    <dbReference type="NCBI Taxonomy" id="4465"/>
    <lineage>
        <taxon>Eukaryota</taxon>
        <taxon>Viridiplantae</taxon>
        <taxon>Streptophyta</taxon>
        <taxon>Embryophyta</taxon>
        <taxon>Tracheophyta</taxon>
        <taxon>Spermatophyta</taxon>
        <taxon>Magnoliopsida</taxon>
        <taxon>Liliopsida</taxon>
        <taxon>Acoraceae</taxon>
        <taxon>Acorus</taxon>
    </lineage>
</organism>
<dbReference type="SUPFAM" id="SSF54518">
    <property type="entry name" value="Tubby C-terminal domain-like"/>
    <property type="match status" value="1"/>
</dbReference>
<comment type="caution">
    <text evidence="2">The sequence shown here is derived from an EMBL/GenBank/DDBJ whole genome shotgun (WGS) entry which is preliminary data.</text>
</comment>
<name>A0AAV9F9M3_ACOCL</name>
<keyword evidence="3" id="KW-1185">Reference proteome</keyword>
<dbReference type="PANTHER" id="PTHR31087">
    <property type="match status" value="1"/>
</dbReference>
<dbReference type="InterPro" id="IPR007612">
    <property type="entry name" value="LOR"/>
</dbReference>
<reference evidence="2" key="2">
    <citation type="submission" date="2023-06" db="EMBL/GenBank/DDBJ databases">
        <authorList>
            <person name="Ma L."/>
            <person name="Liu K.-W."/>
            <person name="Li Z."/>
            <person name="Hsiao Y.-Y."/>
            <person name="Qi Y."/>
            <person name="Fu T."/>
            <person name="Tang G."/>
            <person name="Zhang D."/>
            <person name="Sun W.-H."/>
            <person name="Liu D.-K."/>
            <person name="Li Y."/>
            <person name="Chen G.-Z."/>
            <person name="Liu X.-D."/>
            <person name="Liao X.-Y."/>
            <person name="Jiang Y.-T."/>
            <person name="Yu X."/>
            <person name="Hao Y."/>
            <person name="Huang J."/>
            <person name="Zhao X.-W."/>
            <person name="Ke S."/>
            <person name="Chen Y.-Y."/>
            <person name="Wu W.-L."/>
            <person name="Hsu J.-L."/>
            <person name="Lin Y.-F."/>
            <person name="Huang M.-D."/>
            <person name="Li C.-Y."/>
            <person name="Huang L."/>
            <person name="Wang Z.-W."/>
            <person name="Zhao X."/>
            <person name="Zhong W.-Y."/>
            <person name="Peng D.-H."/>
            <person name="Ahmad S."/>
            <person name="Lan S."/>
            <person name="Zhang J.-S."/>
            <person name="Tsai W.-C."/>
            <person name="Van De Peer Y."/>
            <person name="Liu Z.-J."/>
        </authorList>
    </citation>
    <scope>NUCLEOTIDE SEQUENCE</scope>
    <source>
        <strain evidence="2">CP</strain>
        <tissue evidence="2">Leaves</tissue>
    </source>
</reference>
<dbReference type="EMBL" id="JAUJYO010000003">
    <property type="protein sequence ID" value="KAK1321262.1"/>
    <property type="molecule type" value="Genomic_DNA"/>
</dbReference>
<accession>A0AAV9F9M3</accession>
<proteinExistence type="inferred from homology"/>
<reference evidence="2" key="1">
    <citation type="journal article" date="2023" name="Nat. Commun.">
        <title>Diploid and tetraploid genomes of Acorus and the evolution of monocots.</title>
        <authorList>
            <person name="Ma L."/>
            <person name="Liu K.W."/>
            <person name="Li Z."/>
            <person name="Hsiao Y.Y."/>
            <person name="Qi Y."/>
            <person name="Fu T."/>
            <person name="Tang G.D."/>
            <person name="Zhang D."/>
            <person name="Sun W.H."/>
            <person name="Liu D.K."/>
            <person name="Li Y."/>
            <person name="Chen G.Z."/>
            <person name="Liu X.D."/>
            <person name="Liao X.Y."/>
            <person name="Jiang Y.T."/>
            <person name="Yu X."/>
            <person name="Hao Y."/>
            <person name="Huang J."/>
            <person name="Zhao X.W."/>
            <person name="Ke S."/>
            <person name="Chen Y.Y."/>
            <person name="Wu W.L."/>
            <person name="Hsu J.L."/>
            <person name="Lin Y.F."/>
            <person name="Huang M.D."/>
            <person name="Li C.Y."/>
            <person name="Huang L."/>
            <person name="Wang Z.W."/>
            <person name="Zhao X."/>
            <person name="Zhong W.Y."/>
            <person name="Peng D.H."/>
            <person name="Ahmad S."/>
            <person name="Lan S."/>
            <person name="Zhang J.S."/>
            <person name="Tsai W.C."/>
            <person name="Van de Peer Y."/>
            <person name="Liu Z.J."/>
        </authorList>
    </citation>
    <scope>NUCLEOTIDE SEQUENCE</scope>
    <source>
        <strain evidence="2">CP</strain>
    </source>
</reference>
<comment type="similarity">
    <text evidence="1">Belongs to the LOR family.</text>
</comment>
<protein>
    <submittedName>
        <fullName evidence="2">Uncharacterized protein</fullName>
    </submittedName>
</protein>
<evidence type="ECO:0000256" key="1">
    <source>
        <dbReference type="ARBA" id="ARBA00005437"/>
    </source>
</evidence>
<dbReference type="PANTHER" id="PTHR31087:SF161">
    <property type="entry name" value="TUBBY C 2 FAMILY PROTEIN"/>
    <property type="match status" value="1"/>
</dbReference>
<dbReference type="AlphaFoldDB" id="A0AAV9F9M3"/>
<evidence type="ECO:0000313" key="2">
    <source>
        <dbReference type="EMBL" id="KAK1321262.1"/>
    </source>
</evidence>
<dbReference type="InterPro" id="IPR025659">
    <property type="entry name" value="Tubby-like_C"/>
</dbReference>
<gene>
    <name evidence="2" type="ORF">QJS10_CPA03g01013</name>
</gene>
<evidence type="ECO:0000313" key="3">
    <source>
        <dbReference type="Proteomes" id="UP001180020"/>
    </source>
</evidence>
<dbReference type="Gene3D" id="2.40.160.200">
    <property type="entry name" value="LURP1-related"/>
    <property type="match status" value="1"/>
</dbReference>
<dbReference type="InterPro" id="IPR038595">
    <property type="entry name" value="LOR_sf"/>
</dbReference>